<dbReference type="AlphaFoldDB" id="A0A7Y4JS95"/>
<protein>
    <submittedName>
        <fullName evidence="3">Uncharacterized protein</fullName>
    </submittedName>
</protein>
<keyword evidence="2" id="KW-0472">Membrane</keyword>
<dbReference type="EMBL" id="JABFJW010000095">
    <property type="protein sequence ID" value="NOK10236.1"/>
    <property type="molecule type" value="Genomic_DNA"/>
</dbReference>
<accession>A0A7Y4JS95</accession>
<evidence type="ECO:0000256" key="2">
    <source>
        <dbReference type="SAM" id="Phobius"/>
    </source>
</evidence>
<keyword evidence="2" id="KW-1133">Transmembrane helix</keyword>
<name>A0A7Y4JS95_9BACT</name>
<organism evidence="3 4">
    <name type="scientific">Corallococcus exercitus</name>
    <dbReference type="NCBI Taxonomy" id="2316736"/>
    <lineage>
        <taxon>Bacteria</taxon>
        <taxon>Pseudomonadati</taxon>
        <taxon>Myxococcota</taxon>
        <taxon>Myxococcia</taxon>
        <taxon>Myxococcales</taxon>
        <taxon>Cystobacterineae</taxon>
        <taxon>Myxococcaceae</taxon>
        <taxon>Corallococcus</taxon>
    </lineage>
</organism>
<keyword evidence="2" id="KW-0812">Transmembrane</keyword>
<evidence type="ECO:0000256" key="1">
    <source>
        <dbReference type="SAM" id="MobiDB-lite"/>
    </source>
</evidence>
<dbReference type="Proteomes" id="UP000528460">
    <property type="component" value="Unassembled WGS sequence"/>
</dbReference>
<proteinExistence type="predicted"/>
<gene>
    <name evidence="3" type="ORF">HNS30_14460</name>
</gene>
<evidence type="ECO:0000313" key="3">
    <source>
        <dbReference type="EMBL" id="NOK10236.1"/>
    </source>
</evidence>
<dbReference type="RefSeq" id="WP_171414542.1">
    <property type="nucleotide sequence ID" value="NZ_JABFJW010000095.1"/>
</dbReference>
<feature type="region of interest" description="Disordered" evidence="1">
    <location>
        <begin position="1"/>
        <end position="26"/>
    </location>
</feature>
<reference evidence="3 4" key="1">
    <citation type="submission" date="2020-05" db="EMBL/GenBank/DDBJ databases">
        <authorList>
            <person name="Whitworth D."/>
        </authorList>
    </citation>
    <scope>NUCLEOTIDE SEQUENCE [LARGE SCALE GENOMIC DNA]</scope>
    <source>
        <strain evidence="3 4">CA046A</strain>
    </source>
</reference>
<feature type="transmembrane region" description="Helical" evidence="2">
    <location>
        <begin position="169"/>
        <end position="188"/>
    </location>
</feature>
<evidence type="ECO:0000313" key="4">
    <source>
        <dbReference type="Proteomes" id="UP000528460"/>
    </source>
</evidence>
<sequence length="260" mass="27514">MSQQALRSAPPPSTVDEAPTDLPAPVAAESYPPLTFLLEEVRAPGLVRADVDALIVGLGRPPAPDEPLRERADLLLGLLDRNNTVGDYTGSGGMKVRHAAKEALLALGYPYALELPPELLETKGTNGREPGLSGGDVTLAVASLLYQSAGLVGVGFFLNYFRMPAATEVTIGIGAVLWLFTLLSLVGHHSRSRDLQVISSTVLWAAAVVWSLIALPTALLTNGLSLLTVPWHLAMWTAFSLRPESDTEEPLAPSTPGPTP</sequence>
<comment type="caution">
    <text evidence="3">The sequence shown here is derived from an EMBL/GenBank/DDBJ whole genome shotgun (WGS) entry which is preliminary data.</text>
</comment>